<proteinExistence type="predicted"/>
<dbReference type="EMBL" id="WMKA01000001">
    <property type="protein sequence ID" value="MTG87360.1"/>
    <property type="molecule type" value="Genomic_DNA"/>
</dbReference>
<evidence type="ECO:0000313" key="2">
    <source>
        <dbReference type="EMBL" id="MTG87360.1"/>
    </source>
</evidence>
<name>A0A6N7ZDK7_9MICO</name>
<gene>
    <name evidence="2" type="ORF">GJV82_00055</name>
</gene>
<keyword evidence="1" id="KW-0812">Transmembrane</keyword>
<evidence type="ECO:0000256" key="1">
    <source>
        <dbReference type="SAM" id="Phobius"/>
    </source>
</evidence>
<dbReference type="RefSeq" id="WP_024841196.1">
    <property type="nucleotide sequence ID" value="NZ_JBISAF010000013.1"/>
</dbReference>
<comment type="caution">
    <text evidence="2">The sequence shown here is derived from an EMBL/GenBank/DDBJ whole genome shotgun (WGS) entry which is preliminary data.</text>
</comment>
<keyword evidence="1" id="KW-0472">Membrane</keyword>
<feature type="transmembrane region" description="Helical" evidence="1">
    <location>
        <begin position="77"/>
        <end position="96"/>
    </location>
</feature>
<protein>
    <submittedName>
        <fullName evidence="2">Uncharacterized protein</fullName>
    </submittedName>
</protein>
<dbReference type="AlphaFoldDB" id="A0A6N7ZDK7"/>
<sequence>MHGHDRSTDRTPHDCRDEIRPTVWGYSTWTTARCLQGAVAGTPERIVQRTDVLVPGLTPRELDRVRRHAARRAAVDGLRPGVVAGALVALAVLVLGRDLAPAPLVLAAAVLGAGALLLTRALVHAAAGPRLTRVERRALRDAIEIRRVRVAPPTSAGMRVLVAMSAVESVSGRLDEREAAIARELLWAALDAVRRDDVADVDHATAAMLRITVRAARSPLPRVPDEHRG</sequence>
<organism evidence="2 3">
    <name type="scientific">Cellulosimicrobium composti</name>
    <dbReference type="NCBI Taxonomy" id="2672572"/>
    <lineage>
        <taxon>Bacteria</taxon>
        <taxon>Bacillati</taxon>
        <taxon>Actinomycetota</taxon>
        <taxon>Actinomycetes</taxon>
        <taxon>Micrococcales</taxon>
        <taxon>Promicromonosporaceae</taxon>
        <taxon>Cellulosimicrobium</taxon>
    </lineage>
</organism>
<dbReference type="GeneID" id="32510172"/>
<feature type="transmembrane region" description="Helical" evidence="1">
    <location>
        <begin position="102"/>
        <end position="123"/>
    </location>
</feature>
<accession>A0A6N7ZDK7</accession>
<reference evidence="2 3" key="1">
    <citation type="submission" date="2019-11" db="EMBL/GenBank/DDBJ databases">
        <title>Cellulosimicrobium composti sp. nov. isolated from a compost.</title>
        <authorList>
            <person name="Yang Y."/>
        </authorList>
    </citation>
    <scope>NUCLEOTIDE SEQUENCE [LARGE SCALE GENOMIC DNA]</scope>
    <source>
        <strain evidence="2 3">BIT-GX5</strain>
    </source>
</reference>
<keyword evidence="1" id="KW-1133">Transmembrane helix</keyword>
<evidence type="ECO:0000313" key="3">
    <source>
        <dbReference type="Proteomes" id="UP000440668"/>
    </source>
</evidence>
<dbReference type="Proteomes" id="UP000440668">
    <property type="component" value="Unassembled WGS sequence"/>
</dbReference>